<protein>
    <submittedName>
        <fullName evidence="1">Acyltransferase</fullName>
    </submittedName>
</protein>
<dbReference type="Proteomes" id="UP001595476">
    <property type="component" value="Unassembled WGS sequence"/>
</dbReference>
<keyword evidence="1" id="KW-0012">Acyltransferase</keyword>
<evidence type="ECO:0000313" key="2">
    <source>
        <dbReference type="Proteomes" id="UP001595476"/>
    </source>
</evidence>
<dbReference type="InterPro" id="IPR051159">
    <property type="entry name" value="Hexapeptide_acetyltransf"/>
</dbReference>
<dbReference type="InterPro" id="IPR011004">
    <property type="entry name" value="Trimer_LpxA-like_sf"/>
</dbReference>
<proteinExistence type="predicted"/>
<dbReference type="CDD" id="cd04647">
    <property type="entry name" value="LbH_MAT_like"/>
    <property type="match status" value="1"/>
</dbReference>
<reference evidence="2" key="1">
    <citation type="journal article" date="2019" name="Int. J. Syst. Evol. Microbiol.">
        <title>The Global Catalogue of Microorganisms (GCM) 10K type strain sequencing project: providing services to taxonomists for standard genome sequencing and annotation.</title>
        <authorList>
            <consortium name="The Broad Institute Genomics Platform"/>
            <consortium name="The Broad Institute Genome Sequencing Center for Infectious Disease"/>
            <person name="Wu L."/>
            <person name="Ma J."/>
        </authorList>
    </citation>
    <scope>NUCLEOTIDE SEQUENCE [LARGE SCALE GENOMIC DNA]</scope>
    <source>
        <strain evidence="2">KCTC 52438</strain>
    </source>
</reference>
<comment type="caution">
    <text evidence="1">The sequence shown here is derived from an EMBL/GenBank/DDBJ whole genome shotgun (WGS) entry which is preliminary data.</text>
</comment>
<dbReference type="InterPro" id="IPR001451">
    <property type="entry name" value="Hexapep"/>
</dbReference>
<dbReference type="Gene3D" id="2.160.10.10">
    <property type="entry name" value="Hexapeptide repeat proteins"/>
    <property type="match status" value="1"/>
</dbReference>
<dbReference type="RefSeq" id="WP_386716873.1">
    <property type="nucleotide sequence ID" value="NZ_JBHRSZ010000002.1"/>
</dbReference>
<dbReference type="PANTHER" id="PTHR23416">
    <property type="entry name" value="SIALIC ACID SYNTHASE-RELATED"/>
    <property type="match status" value="1"/>
</dbReference>
<name>A0ABV7HCL6_9GAMM</name>
<dbReference type="SUPFAM" id="SSF51161">
    <property type="entry name" value="Trimeric LpxA-like enzymes"/>
    <property type="match status" value="1"/>
</dbReference>
<gene>
    <name evidence="1" type="ORF">ACFOEK_04665</name>
</gene>
<dbReference type="EMBL" id="JBHRSZ010000002">
    <property type="protein sequence ID" value="MFC3150308.1"/>
    <property type="molecule type" value="Genomic_DNA"/>
</dbReference>
<accession>A0ABV7HCL6</accession>
<sequence>MSQFHKYFKPRFRDLLITKVIRLLGVDIGKDSYVIFGAKLSRFIKKIKIGSSTVVKSNADLCVCNPDAKITIGNETTIGNYTFVYSSKGIDIGNRCLIAPFVYIVDSNHGIERAEPIRYQENIAKKIKIADDVWIGAHSIITAGSNIGEGAVIAANSVVRSDIGAYEIWAGVPAKKIGDR</sequence>
<dbReference type="Pfam" id="PF00132">
    <property type="entry name" value="Hexapep"/>
    <property type="match status" value="1"/>
</dbReference>
<keyword evidence="1" id="KW-0808">Transferase</keyword>
<evidence type="ECO:0000313" key="1">
    <source>
        <dbReference type="EMBL" id="MFC3150308.1"/>
    </source>
</evidence>
<keyword evidence="2" id="KW-1185">Reference proteome</keyword>
<dbReference type="GO" id="GO:0016746">
    <property type="term" value="F:acyltransferase activity"/>
    <property type="evidence" value="ECO:0007669"/>
    <property type="project" value="UniProtKB-KW"/>
</dbReference>
<organism evidence="1 2">
    <name type="scientific">Litoribrevibacter euphylliae</name>
    <dbReference type="NCBI Taxonomy" id="1834034"/>
    <lineage>
        <taxon>Bacteria</taxon>
        <taxon>Pseudomonadati</taxon>
        <taxon>Pseudomonadota</taxon>
        <taxon>Gammaproteobacteria</taxon>
        <taxon>Oceanospirillales</taxon>
        <taxon>Oceanospirillaceae</taxon>
        <taxon>Litoribrevibacter</taxon>
    </lineage>
</organism>